<gene>
    <name evidence="8" type="primary">ATE1</name>
    <name evidence="8" type="ORF">Q8F55_002635</name>
</gene>
<feature type="compositionally biased region" description="Acidic residues" evidence="5">
    <location>
        <begin position="386"/>
        <end position="399"/>
    </location>
</feature>
<evidence type="ECO:0000259" key="6">
    <source>
        <dbReference type="Pfam" id="PF04376"/>
    </source>
</evidence>
<dbReference type="InterPro" id="IPR016181">
    <property type="entry name" value="Acyl_CoA_acyltransferase"/>
</dbReference>
<keyword evidence="3 8" id="KW-0808">Transferase</keyword>
<dbReference type="InterPro" id="IPR007472">
    <property type="entry name" value="N-end_Aminoacyl_Trfase_C"/>
</dbReference>
<proteinExistence type="inferred from homology"/>
<feature type="region of interest" description="Disordered" evidence="5">
    <location>
        <begin position="103"/>
        <end position="127"/>
    </location>
</feature>
<dbReference type="PANTHER" id="PTHR21367:SF1">
    <property type="entry name" value="ARGINYL-TRNA--PROTEIN TRANSFERASE 1"/>
    <property type="match status" value="1"/>
</dbReference>
<dbReference type="Pfam" id="PF04377">
    <property type="entry name" value="ATE_C"/>
    <property type="match status" value="1"/>
</dbReference>
<feature type="region of interest" description="Disordered" evidence="5">
    <location>
        <begin position="362"/>
        <end position="412"/>
    </location>
</feature>
<evidence type="ECO:0000313" key="8">
    <source>
        <dbReference type="EMBL" id="KAL1411670.1"/>
    </source>
</evidence>
<dbReference type="EMBL" id="JBBXJM010000002">
    <property type="protein sequence ID" value="KAL1411670.1"/>
    <property type="molecule type" value="Genomic_DNA"/>
</dbReference>
<dbReference type="InterPro" id="IPR007471">
    <property type="entry name" value="N-end_Aminoacyl_Trfase_N"/>
</dbReference>
<dbReference type="EC" id="2.3.2.8" evidence="2"/>
<feature type="domain" description="N-end aminoacyl transferase N-terminal" evidence="6">
    <location>
        <begin position="15"/>
        <end position="91"/>
    </location>
</feature>
<evidence type="ECO:0000259" key="7">
    <source>
        <dbReference type="Pfam" id="PF04377"/>
    </source>
</evidence>
<dbReference type="RefSeq" id="XP_069211614.1">
    <property type="nucleotide sequence ID" value="XM_069351228.1"/>
</dbReference>
<name>A0ABR3QAC9_9TREE</name>
<comment type="caution">
    <text evidence="8">The sequence shown here is derived from an EMBL/GenBank/DDBJ whole genome shotgun (WGS) entry which is preliminary data.</text>
</comment>
<dbReference type="GeneID" id="95983678"/>
<evidence type="ECO:0000256" key="4">
    <source>
        <dbReference type="ARBA" id="ARBA00023315"/>
    </source>
</evidence>
<dbReference type="GO" id="GO:0004057">
    <property type="term" value="F:arginyl-tRNA--protein transferase activity"/>
    <property type="evidence" value="ECO:0007669"/>
    <property type="project" value="UniProtKB-EC"/>
</dbReference>
<evidence type="ECO:0000256" key="3">
    <source>
        <dbReference type="ARBA" id="ARBA00022679"/>
    </source>
</evidence>
<feature type="domain" description="N-end rule aminoacyl transferase C-terminal" evidence="7">
    <location>
        <begin position="167"/>
        <end position="313"/>
    </location>
</feature>
<sequence length="481" mass="52072">MGALSLLRPVGYNCSTCGYCSPPGQRSSRKSSRSYGMVAPSMSPSFYQGLIDRGWRRSGEYVYHPDMGDTCCPQYTIRLDAGAFVLSKNQRGVVNRFNRFLETGHKPGEGGGDESAGKKGAAKAKGKGKAKPFDLVEELRLHQVGYGTGESKHKFELEFVPAESTDETFALYKRYQMAVHNDGPGKNSVASFSRFLCDSPLGDEDITYSPGADTQHLPQHYGSYHLLYRVNGKLIGISVIDVLPACVSSVYFIWDPDWAWAALGKLSALFEVALARQMAAAGAEGLKWLYMGYWIADCPKMRYKGEYAPSFLLDPGTNQFHPLTTKLDTFLQSHKGYTAFADVEAMSDSDVKTAAAAVQQAEANGNGKAAEDHAMGEGNGGAGGDESSDEDAESDEDADYPTPPPPGMLDVSSLSADAVGGIVVFSPDDSGPGLLPYYVFKRKLRPVGRRLVNELVAAVGFELLASVKNRAFKEKGLLFFG</sequence>
<evidence type="ECO:0000256" key="2">
    <source>
        <dbReference type="ARBA" id="ARBA00012025"/>
    </source>
</evidence>
<dbReference type="SUPFAM" id="SSF55729">
    <property type="entry name" value="Acyl-CoA N-acyltransferases (Nat)"/>
    <property type="match status" value="1"/>
</dbReference>
<protein>
    <recommendedName>
        <fullName evidence="2">arginyltransferase</fullName>
        <ecNumber evidence="2">2.3.2.8</ecNumber>
    </recommendedName>
</protein>
<evidence type="ECO:0000313" key="9">
    <source>
        <dbReference type="Proteomes" id="UP001565368"/>
    </source>
</evidence>
<dbReference type="PANTHER" id="PTHR21367">
    <property type="entry name" value="ARGININE-TRNA-PROTEIN TRANSFERASE 1"/>
    <property type="match status" value="1"/>
</dbReference>
<dbReference type="Proteomes" id="UP001565368">
    <property type="component" value="Unassembled WGS sequence"/>
</dbReference>
<keyword evidence="4 8" id="KW-0012">Acyltransferase</keyword>
<evidence type="ECO:0000256" key="5">
    <source>
        <dbReference type="SAM" id="MobiDB-lite"/>
    </source>
</evidence>
<accession>A0ABR3QAC9</accession>
<reference evidence="8 9" key="1">
    <citation type="submission" date="2023-08" db="EMBL/GenBank/DDBJ databases">
        <title>Annotated Genome Sequence of Vanrija albida AlHP1.</title>
        <authorList>
            <person name="Herzog R."/>
        </authorList>
    </citation>
    <scope>NUCLEOTIDE SEQUENCE [LARGE SCALE GENOMIC DNA]</scope>
    <source>
        <strain evidence="8 9">AlHP1</strain>
    </source>
</reference>
<comment type="similarity">
    <text evidence="1">Belongs to the R-transferase family.</text>
</comment>
<dbReference type="Pfam" id="PF04376">
    <property type="entry name" value="ATE_N"/>
    <property type="match status" value="1"/>
</dbReference>
<keyword evidence="9" id="KW-1185">Reference proteome</keyword>
<organism evidence="8 9">
    <name type="scientific">Vanrija albida</name>
    <dbReference type="NCBI Taxonomy" id="181172"/>
    <lineage>
        <taxon>Eukaryota</taxon>
        <taxon>Fungi</taxon>
        <taxon>Dikarya</taxon>
        <taxon>Basidiomycota</taxon>
        <taxon>Agaricomycotina</taxon>
        <taxon>Tremellomycetes</taxon>
        <taxon>Trichosporonales</taxon>
        <taxon>Trichosporonaceae</taxon>
        <taxon>Vanrija</taxon>
    </lineage>
</organism>
<evidence type="ECO:0000256" key="1">
    <source>
        <dbReference type="ARBA" id="ARBA00009991"/>
    </source>
</evidence>
<dbReference type="InterPro" id="IPR030700">
    <property type="entry name" value="N-end_Aminoacyl_Trfase"/>
</dbReference>